<evidence type="ECO:0008006" key="3">
    <source>
        <dbReference type="Google" id="ProtNLM"/>
    </source>
</evidence>
<dbReference type="RefSeq" id="WP_206724577.1">
    <property type="nucleotide sequence ID" value="NZ_CP071090.1"/>
</dbReference>
<sequence>MPSSRREIFGTLVTVFLVLVGATAAVAYWLGRTTVLVLNETECVLSTLRVELPGLDCAYSDVAPRASVVCEGRASGDGLLSVVYEGGACGERSLRTQEFANPALGWNGVLLLRADGSLGAAPLPR</sequence>
<evidence type="ECO:0000313" key="2">
    <source>
        <dbReference type="Proteomes" id="UP000662747"/>
    </source>
</evidence>
<proteinExistence type="predicted"/>
<name>A0ABX7NX41_9BACT</name>
<organism evidence="1 2">
    <name type="scientific">Pyxidicoccus parkwayensis</name>
    <dbReference type="NCBI Taxonomy" id="2813578"/>
    <lineage>
        <taxon>Bacteria</taxon>
        <taxon>Pseudomonadati</taxon>
        <taxon>Myxococcota</taxon>
        <taxon>Myxococcia</taxon>
        <taxon>Myxococcales</taxon>
        <taxon>Cystobacterineae</taxon>
        <taxon>Myxococcaceae</taxon>
        <taxon>Pyxidicoccus</taxon>
    </lineage>
</organism>
<accession>A0ABX7NX41</accession>
<gene>
    <name evidence="1" type="ORF">JY651_49275</name>
</gene>
<protein>
    <recommendedName>
        <fullName evidence="3">Lipoprotein</fullName>
    </recommendedName>
</protein>
<evidence type="ECO:0000313" key="1">
    <source>
        <dbReference type="EMBL" id="QSQ23001.1"/>
    </source>
</evidence>
<dbReference type="Proteomes" id="UP000662747">
    <property type="component" value="Chromosome"/>
</dbReference>
<dbReference type="EMBL" id="CP071090">
    <property type="protein sequence ID" value="QSQ23001.1"/>
    <property type="molecule type" value="Genomic_DNA"/>
</dbReference>
<keyword evidence="2" id="KW-1185">Reference proteome</keyword>
<reference evidence="1 2" key="1">
    <citation type="submission" date="2021-02" db="EMBL/GenBank/DDBJ databases">
        <title>De Novo genome assembly of isolated myxobacteria.</title>
        <authorList>
            <person name="Stevens D.C."/>
        </authorList>
    </citation>
    <scope>NUCLEOTIDE SEQUENCE [LARGE SCALE GENOMIC DNA]</scope>
    <source>
        <strain evidence="2">SCPEA02</strain>
    </source>
</reference>